<feature type="signal peptide" evidence="1">
    <location>
        <begin position="1"/>
        <end position="30"/>
    </location>
</feature>
<comment type="caution">
    <text evidence="2">The sequence shown here is derived from an EMBL/GenBank/DDBJ whole genome shotgun (WGS) entry which is preliminary data.</text>
</comment>
<dbReference type="EMBL" id="JACGXS010000002">
    <property type="protein sequence ID" value="MBA8681421.1"/>
    <property type="molecule type" value="Genomic_DNA"/>
</dbReference>
<dbReference type="Proteomes" id="UP000547058">
    <property type="component" value="Unassembled WGS sequence"/>
</dbReference>
<evidence type="ECO:0000313" key="2">
    <source>
        <dbReference type="EMBL" id="MBA8681421.1"/>
    </source>
</evidence>
<evidence type="ECO:0000313" key="3">
    <source>
        <dbReference type="Proteomes" id="UP000547058"/>
    </source>
</evidence>
<dbReference type="SUPFAM" id="SSF48208">
    <property type="entry name" value="Six-hairpin glycosidases"/>
    <property type="match status" value="1"/>
</dbReference>
<protein>
    <submittedName>
        <fullName evidence="2">Uncharacterized protein</fullName>
    </submittedName>
</protein>
<accession>A0A7W3FLG4</accession>
<dbReference type="PROSITE" id="PS51257">
    <property type="entry name" value="PROKAR_LIPOPROTEIN"/>
    <property type="match status" value="1"/>
</dbReference>
<dbReference type="GO" id="GO:0005975">
    <property type="term" value="P:carbohydrate metabolic process"/>
    <property type="evidence" value="ECO:0007669"/>
    <property type="project" value="InterPro"/>
</dbReference>
<dbReference type="InterPro" id="IPR008928">
    <property type="entry name" value="6-hairpin_glycosidase_sf"/>
</dbReference>
<feature type="chain" id="PRO_5030874824" evidence="1">
    <location>
        <begin position="31"/>
        <end position="961"/>
    </location>
</feature>
<keyword evidence="1" id="KW-0732">Signal</keyword>
<proteinExistence type="predicted"/>
<organism evidence="2 3">
    <name type="scientific">Stenotrophomonas tumulicola</name>
    <dbReference type="NCBI Taxonomy" id="1685415"/>
    <lineage>
        <taxon>Bacteria</taxon>
        <taxon>Pseudomonadati</taxon>
        <taxon>Pseudomonadota</taxon>
        <taxon>Gammaproteobacteria</taxon>
        <taxon>Lysobacterales</taxon>
        <taxon>Lysobacteraceae</taxon>
        <taxon>Stenotrophomonas</taxon>
    </lineage>
</organism>
<keyword evidence="3" id="KW-1185">Reference proteome</keyword>
<sequence length="961" mass="106021">MRYSSNVGASLLALALVGCASQPVSSPGNAAYRIAADTDGFVLTAADGAHARFSTRFCVLRAAEDPAPKLLPAGLATRYNVTTWIASGSKATSIATVARDASQVGDGFDPNILEGDTRGRTADFLDAAPRTCLDATSITREGTGYRWRFPDDPAFTLEAWLEPAPADAPPRLRFELRPRAPGYYSVVYAGAPAHAPSAVDAIWQPLVWTEKRFPDRSYLSLAFRTPVPTTLVAHDGQAEGVVVDAAEFPFDPLPVFGNSRFGVALRNTDGMAQPMVAAPVLGGVGSRMEAGARFQFVIRPLVRRGDISAAFEYTARNLYGFHDYRHNDISSINRTLERIVDYGMSPFAQFREDEKGSSYETDAPGTVKNVSSLNPLDLALVTDDEAIWDRRVHPYIEYMVSREKYLFTIDEAQKIQHPSYTLKGPAAPISELAALHRIFRGASPAFLELAKEEYAGERVRNLDVREQGDSWQNSLALYRASGERAYLDAAVRGADDYLRQRVAQPQTGFAGVHGEEPFFWTQFVPDFASLTELYQATGETRFLEAAHQAARTFTQFVWFAPAIPDGEVVVNQGGMAPLYGYLASKGHQRMQALEESAPAWRLSEIGLTPESSGTSTGHRGIFMSNWAPWLLRIGTLTDDAFLRDVARSSIIGRYRNFPGYHINTARTTIYEQADYPLRDPKALSVNSFHFNHIWPMASMLLDYLVTDADTRSDGRIRFPAEFIEGYAYLQNQAYGGRVGRFYDHDDAVLWMPKGLVQPESVELNYVAARSMDSQRLYLALMNESDAAVQSRVRLDPAYLPGLSSGGQAVQVFHADGSAAAPAVLRDGAFDIDVPARGLVAVVLTDAGIRPGLQARIMAADAAGAWRKPVVRLAQPAARGMVMRYGPGMQQAYVFLEDSKRDYRRVRLHWHIDGRAGTSEDDSFPWEFSVPLPDDAREFRWSIEGITPGGDSQRSREARLAR</sequence>
<dbReference type="AlphaFoldDB" id="A0A7W3FLG4"/>
<reference evidence="2 3" key="1">
    <citation type="submission" date="2020-08" db="EMBL/GenBank/DDBJ databases">
        <title>Stenotrophomonas tumulicola JCM 30961.</title>
        <authorList>
            <person name="Deng Y."/>
        </authorList>
    </citation>
    <scope>NUCLEOTIDE SEQUENCE [LARGE SCALE GENOMIC DNA]</scope>
    <source>
        <strain evidence="2 3">JCM 30961</strain>
    </source>
</reference>
<gene>
    <name evidence="2" type="ORF">H4O11_06315</name>
</gene>
<evidence type="ECO:0000256" key="1">
    <source>
        <dbReference type="SAM" id="SignalP"/>
    </source>
</evidence>
<name>A0A7W3FLG4_9GAMM</name>
<dbReference type="RefSeq" id="WP_182338550.1">
    <property type="nucleotide sequence ID" value="NZ_JACGXS010000002.1"/>
</dbReference>